<evidence type="ECO:0000256" key="5">
    <source>
        <dbReference type="ARBA" id="ARBA00023002"/>
    </source>
</evidence>
<dbReference type="Gene3D" id="3.20.20.70">
    <property type="entry name" value="Aldolase class I"/>
    <property type="match status" value="1"/>
</dbReference>
<dbReference type="InterPro" id="IPR013785">
    <property type="entry name" value="Aldolase_TIM"/>
</dbReference>
<accession>A0A9P8QDE1</accession>
<dbReference type="CDD" id="cd04730">
    <property type="entry name" value="NPD_like"/>
    <property type="match status" value="1"/>
</dbReference>
<dbReference type="PANTHER" id="PTHR42747">
    <property type="entry name" value="NITRONATE MONOOXYGENASE-RELATED"/>
    <property type="match status" value="1"/>
</dbReference>
<evidence type="ECO:0000256" key="7">
    <source>
        <dbReference type="SAM" id="MobiDB-lite"/>
    </source>
</evidence>
<dbReference type="AlphaFoldDB" id="A0A9P8QDE1"/>
<evidence type="ECO:0000313" key="9">
    <source>
        <dbReference type="Proteomes" id="UP000774326"/>
    </source>
</evidence>
<evidence type="ECO:0000256" key="6">
    <source>
        <dbReference type="ARBA" id="ARBA00023033"/>
    </source>
</evidence>
<dbReference type="PANTHER" id="PTHR42747:SF3">
    <property type="entry name" value="NITRONATE MONOOXYGENASE-RELATED"/>
    <property type="match status" value="1"/>
</dbReference>
<dbReference type="InterPro" id="IPR004136">
    <property type="entry name" value="NMO"/>
</dbReference>
<name>A0A9P8QDE1_WICPI</name>
<comment type="cofactor">
    <cofactor evidence="1">
        <name>FMN</name>
        <dbReference type="ChEBI" id="CHEBI:58210"/>
    </cofactor>
</comment>
<keyword evidence="4" id="KW-0288">FMN</keyword>
<keyword evidence="6" id="KW-0503">Monooxygenase</keyword>
<evidence type="ECO:0000256" key="2">
    <source>
        <dbReference type="ARBA" id="ARBA00009881"/>
    </source>
</evidence>
<dbReference type="GO" id="GO:0018580">
    <property type="term" value="F:nitronate monooxygenase activity"/>
    <property type="evidence" value="ECO:0007669"/>
    <property type="project" value="InterPro"/>
</dbReference>
<dbReference type="EMBL" id="JAEUBG010000019">
    <property type="protein sequence ID" value="KAH3688967.1"/>
    <property type="molecule type" value="Genomic_DNA"/>
</dbReference>
<keyword evidence="3" id="KW-0285">Flavoprotein</keyword>
<dbReference type="SUPFAM" id="SSF51412">
    <property type="entry name" value="Inosine monophosphate dehydrogenase (IMPDH)"/>
    <property type="match status" value="1"/>
</dbReference>
<dbReference type="OrthoDB" id="10265891at2759"/>
<dbReference type="Pfam" id="PF03060">
    <property type="entry name" value="NMO"/>
    <property type="match status" value="1"/>
</dbReference>
<feature type="region of interest" description="Disordered" evidence="7">
    <location>
        <begin position="13"/>
        <end position="36"/>
    </location>
</feature>
<organism evidence="8 9">
    <name type="scientific">Wickerhamomyces pijperi</name>
    <name type="common">Yeast</name>
    <name type="synonym">Pichia pijperi</name>
    <dbReference type="NCBI Taxonomy" id="599730"/>
    <lineage>
        <taxon>Eukaryota</taxon>
        <taxon>Fungi</taxon>
        <taxon>Dikarya</taxon>
        <taxon>Ascomycota</taxon>
        <taxon>Saccharomycotina</taxon>
        <taxon>Saccharomycetes</taxon>
        <taxon>Phaffomycetales</taxon>
        <taxon>Wickerhamomycetaceae</taxon>
        <taxon>Wickerhamomyces</taxon>
    </lineage>
</organism>
<dbReference type="Proteomes" id="UP000774326">
    <property type="component" value="Unassembled WGS sequence"/>
</dbReference>
<keyword evidence="5" id="KW-0560">Oxidoreductase</keyword>
<evidence type="ECO:0000256" key="3">
    <source>
        <dbReference type="ARBA" id="ARBA00022630"/>
    </source>
</evidence>
<protein>
    <recommendedName>
        <fullName evidence="10">Nitronate monooxygenase domain-containing protein</fullName>
    </recommendedName>
</protein>
<keyword evidence="9" id="KW-1185">Reference proteome</keyword>
<reference evidence="8" key="2">
    <citation type="submission" date="2021-01" db="EMBL/GenBank/DDBJ databases">
        <authorList>
            <person name="Schikora-Tamarit M.A."/>
        </authorList>
    </citation>
    <scope>NUCLEOTIDE SEQUENCE</scope>
    <source>
        <strain evidence="8">CBS2887</strain>
    </source>
</reference>
<feature type="compositionally biased region" description="Low complexity" evidence="7">
    <location>
        <begin position="17"/>
        <end position="32"/>
    </location>
</feature>
<reference evidence="8" key="1">
    <citation type="journal article" date="2021" name="Open Biol.">
        <title>Shared evolutionary footprints suggest mitochondrial oxidative damage underlies multiple complex I losses in fungi.</title>
        <authorList>
            <person name="Schikora-Tamarit M.A."/>
            <person name="Marcet-Houben M."/>
            <person name="Nosek J."/>
            <person name="Gabaldon T."/>
        </authorList>
    </citation>
    <scope>NUCLEOTIDE SEQUENCE</scope>
    <source>
        <strain evidence="8">CBS2887</strain>
    </source>
</reference>
<comment type="caution">
    <text evidence="8">The sequence shown here is derived from an EMBL/GenBank/DDBJ whole genome shotgun (WGS) entry which is preliminary data.</text>
</comment>
<evidence type="ECO:0000256" key="4">
    <source>
        <dbReference type="ARBA" id="ARBA00022643"/>
    </source>
</evidence>
<comment type="similarity">
    <text evidence="2">Belongs to the nitronate monooxygenase family. NMO class I subfamily.</text>
</comment>
<evidence type="ECO:0008006" key="10">
    <source>
        <dbReference type="Google" id="ProtNLM"/>
    </source>
</evidence>
<gene>
    <name evidence="8" type="ORF">WICPIJ_000026</name>
</gene>
<sequence length="422" mass="47649">MFRTVLGHLKSARPKSLKVQQQQQLSPLSTSSNMKKTQTQKFLDTFNLKYPIIQSPMAGASTVKLASSVTKLGGLGSIPLGAFSYSGSDVDKIRSQYQQYQSLLESQPTVSANTVNLNFFAHDPPHRDLQVEQRWISKVKELYGFDNLNSVQELKLIYPTFKSITDHNDPILELLKQIDPQMISFHFGLPQLSIIKQLQSFGTKIFVSVTNLEEFKQALKCQVDGVILQGYEAGGHRGNFKQNDPQDEKLPVRQLTEQVTEYIKSESEASPFIIAAGGFHDSKQIKDFIQEFDIAGVQLGTVWLPSTDCTISQRHLEHFIDPQTGVSTIMNPAISGRCLRTIESDFLNQLMSFDDAEIPDYPLPYDLFKKLRPAHLQALEHVEPDSLDSFKFSAFLAGSNYHLSYKGTRDTQEIFRQLTKHL</sequence>
<proteinExistence type="inferred from homology"/>
<evidence type="ECO:0000313" key="8">
    <source>
        <dbReference type="EMBL" id="KAH3688967.1"/>
    </source>
</evidence>
<evidence type="ECO:0000256" key="1">
    <source>
        <dbReference type="ARBA" id="ARBA00001917"/>
    </source>
</evidence>